<accession>A0A931E6Y3</accession>
<dbReference type="Pfam" id="PF00144">
    <property type="entry name" value="Beta-lactamase"/>
    <property type="match status" value="1"/>
</dbReference>
<organism evidence="3 4">
    <name type="scientific">Planobacterium oryzisoli</name>
    <dbReference type="NCBI Taxonomy" id="2771435"/>
    <lineage>
        <taxon>Bacteria</taxon>
        <taxon>Pseudomonadati</taxon>
        <taxon>Bacteroidota</taxon>
        <taxon>Flavobacteriia</taxon>
        <taxon>Flavobacteriales</taxon>
        <taxon>Weeksellaceae</taxon>
        <taxon>Chryseobacterium group</taxon>
        <taxon>Chryseobacterium</taxon>
    </lineage>
</organism>
<keyword evidence="4" id="KW-1185">Reference proteome</keyword>
<dbReference type="PANTHER" id="PTHR46825">
    <property type="entry name" value="D-ALANYL-D-ALANINE-CARBOXYPEPTIDASE/ENDOPEPTIDASE AMPH"/>
    <property type="match status" value="1"/>
</dbReference>
<evidence type="ECO:0000313" key="4">
    <source>
        <dbReference type="Proteomes" id="UP000694480"/>
    </source>
</evidence>
<evidence type="ECO:0000259" key="2">
    <source>
        <dbReference type="Pfam" id="PF00144"/>
    </source>
</evidence>
<reference evidence="3" key="1">
    <citation type="submission" date="2020-11" db="EMBL/GenBank/DDBJ databases">
        <title>Genome seq and assembly of Planobacterium sp.</title>
        <authorList>
            <person name="Chhetri G."/>
        </authorList>
    </citation>
    <scope>NUCLEOTIDE SEQUENCE</scope>
    <source>
        <strain evidence="3">GCR5</strain>
    </source>
</reference>
<evidence type="ECO:0000256" key="1">
    <source>
        <dbReference type="SAM" id="SignalP"/>
    </source>
</evidence>
<feature type="chain" id="PRO_5036989787" evidence="1">
    <location>
        <begin position="26"/>
        <end position="417"/>
    </location>
</feature>
<dbReference type="RefSeq" id="WP_194739801.1">
    <property type="nucleotide sequence ID" value="NZ_JADKYY010000011.1"/>
</dbReference>
<dbReference type="PANTHER" id="PTHR46825:SF9">
    <property type="entry name" value="BETA-LACTAMASE-RELATED DOMAIN-CONTAINING PROTEIN"/>
    <property type="match status" value="1"/>
</dbReference>
<dbReference type="EMBL" id="JADKYY010000011">
    <property type="protein sequence ID" value="MBF5027875.1"/>
    <property type="molecule type" value="Genomic_DNA"/>
</dbReference>
<sequence>MKWESKIIASVLLGLCVLSCNKSSATLTESAHTSLPNFGNVQLEEVFTDKDNRIKGKNQVVSVIDNYYQQVWEKGNLWGGFLVAKGDAILYESYRGFSQDKEIGPIGPETALHVASVSKTLTAMAVLKLVESGKLQLDQTVDSILKGFPYPQVTIKQLLNQRSGLPKYEYFLEKIDPASPELNKKYLTNEDILSLMIRYKPEMPRKPDTGFMYCNTNYALLALVLERVTGESYPEAMKQMVFIPLGMNNTYVLEEHLMDKAAKSFFARGPSIYPYDRLDLIYGDKNIFTTPRNLLNFSRAMYSPDFLESSLMKQVFMPYSNERPGINNYGLGFRMKVYDPQSKLTYHNGWWHGSNSVFAHLRSSKVTIIAIGNKYSQRIYSSLALSALFENFPYEVDKLYKTIDSSGQDIAQIPSGE</sequence>
<protein>
    <submittedName>
        <fullName evidence="3">Beta-lactamase family protein</fullName>
    </submittedName>
</protein>
<proteinExistence type="predicted"/>
<dbReference type="Gene3D" id="3.40.710.10">
    <property type="entry name" value="DD-peptidase/beta-lactamase superfamily"/>
    <property type="match status" value="1"/>
</dbReference>
<dbReference type="InterPro" id="IPR012338">
    <property type="entry name" value="Beta-lactam/transpept-like"/>
</dbReference>
<dbReference type="SUPFAM" id="SSF56601">
    <property type="entry name" value="beta-lactamase/transpeptidase-like"/>
    <property type="match status" value="1"/>
</dbReference>
<comment type="caution">
    <text evidence="3">The sequence shown here is derived from an EMBL/GenBank/DDBJ whole genome shotgun (WGS) entry which is preliminary data.</text>
</comment>
<dbReference type="AlphaFoldDB" id="A0A931E6Y3"/>
<dbReference type="InterPro" id="IPR001466">
    <property type="entry name" value="Beta-lactam-related"/>
</dbReference>
<dbReference type="Proteomes" id="UP000694480">
    <property type="component" value="Unassembled WGS sequence"/>
</dbReference>
<evidence type="ECO:0000313" key="3">
    <source>
        <dbReference type="EMBL" id="MBF5027875.1"/>
    </source>
</evidence>
<feature type="domain" description="Beta-lactamase-related" evidence="2">
    <location>
        <begin position="65"/>
        <end position="374"/>
    </location>
</feature>
<keyword evidence="1" id="KW-0732">Signal</keyword>
<gene>
    <name evidence="3" type="ORF">IC612_08710</name>
</gene>
<feature type="signal peptide" evidence="1">
    <location>
        <begin position="1"/>
        <end position="25"/>
    </location>
</feature>
<name>A0A931E6Y3_9FLAO</name>
<dbReference type="InterPro" id="IPR050491">
    <property type="entry name" value="AmpC-like"/>
</dbReference>